<dbReference type="PANTHER" id="PTHR35798">
    <property type="entry name" value="CELL DIVISION PROTEIN SEPF"/>
    <property type="match status" value="1"/>
</dbReference>
<evidence type="ECO:0000256" key="1">
    <source>
        <dbReference type="ARBA" id="ARBA00022618"/>
    </source>
</evidence>
<keyword evidence="8" id="KW-1185">Reference proteome</keyword>
<organism evidence="7 8">
    <name type="scientific">Microlunatus parietis</name>
    <dbReference type="NCBI Taxonomy" id="682979"/>
    <lineage>
        <taxon>Bacteria</taxon>
        <taxon>Bacillati</taxon>
        <taxon>Actinomycetota</taxon>
        <taxon>Actinomycetes</taxon>
        <taxon>Propionibacteriales</taxon>
        <taxon>Propionibacteriaceae</taxon>
        <taxon>Microlunatus</taxon>
    </lineage>
</organism>
<comment type="subunit">
    <text evidence="5">Homodimer. Interacts with FtsZ.</text>
</comment>
<proteinExistence type="inferred from homology"/>
<comment type="subcellular location">
    <subcellularLocation>
        <location evidence="5">Cytoplasm</location>
    </subcellularLocation>
    <text evidence="5">Localizes to the division site, in a FtsZ-dependent manner.</text>
</comment>
<dbReference type="PANTHER" id="PTHR35798:SF1">
    <property type="entry name" value="CELL DIVISION PROTEIN SEPF"/>
    <property type="match status" value="1"/>
</dbReference>
<dbReference type="HAMAP" id="MF_01197">
    <property type="entry name" value="SepF"/>
    <property type="match status" value="1"/>
</dbReference>
<dbReference type="GO" id="GO:0043093">
    <property type="term" value="P:FtsZ-dependent cytokinesis"/>
    <property type="evidence" value="ECO:0007669"/>
    <property type="project" value="UniProtKB-UniRule"/>
</dbReference>
<keyword evidence="2 5" id="KW-0717">Septation</keyword>
<reference evidence="7 8" key="1">
    <citation type="submission" date="2020-07" db="EMBL/GenBank/DDBJ databases">
        <title>Sequencing the genomes of 1000 actinobacteria strains.</title>
        <authorList>
            <person name="Klenk H.-P."/>
        </authorList>
    </citation>
    <scope>NUCLEOTIDE SEQUENCE [LARGE SCALE GENOMIC DNA]</scope>
    <source>
        <strain evidence="7 8">DSM 22083</strain>
    </source>
</reference>
<dbReference type="Proteomes" id="UP000569914">
    <property type="component" value="Unassembled WGS sequence"/>
</dbReference>
<protein>
    <recommendedName>
        <fullName evidence="5">Cell division protein SepF</fullName>
    </recommendedName>
</protein>
<evidence type="ECO:0000256" key="2">
    <source>
        <dbReference type="ARBA" id="ARBA00023210"/>
    </source>
</evidence>
<name>A0A7Y9IDI4_9ACTN</name>
<keyword evidence="5" id="KW-0963">Cytoplasm</keyword>
<feature type="compositionally biased region" description="Low complexity" evidence="6">
    <location>
        <begin position="56"/>
        <end position="67"/>
    </location>
</feature>
<dbReference type="Pfam" id="PF04472">
    <property type="entry name" value="SepF"/>
    <property type="match status" value="1"/>
</dbReference>
<evidence type="ECO:0000256" key="6">
    <source>
        <dbReference type="SAM" id="MobiDB-lite"/>
    </source>
</evidence>
<comment type="caution">
    <text evidence="7">The sequence shown here is derived from an EMBL/GenBank/DDBJ whole genome shotgun (WGS) entry which is preliminary data.</text>
</comment>
<dbReference type="GO" id="GO:0000917">
    <property type="term" value="P:division septum assembly"/>
    <property type="evidence" value="ECO:0007669"/>
    <property type="project" value="UniProtKB-KW"/>
</dbReference>
<accession>A0A7Y9IDI4</accession>
<evidence type="ECO:0000313" key="7">
    <source>
        <dbReference type="EMBL" id="NYE74877.1"/>
    </source>
</evidence>
<evidence type="ECO:0000256" key="5">
    <source>
        <dbReference type="HAMAP-Rule" id="MF_01197"/>
    </source>
</evidence>
<evidence type="ECO:0000256" key="4">
    <source>
        <dbReference type="ARBA" id="ARBA00044936"/>
    </source>
</evidence>
<evidence type="ECO:0000313" key="8">
    <source>
        <dbReference type="Proteomes" id="UP000569914"/>
    </source>
</evidence>
<comment type="function">
    <text evidence="4 5">Cell division protein that is part of the divisome complex and is recruited early to the Z-ring. Probably stimulates Z-ring formation, perhaps through the cross-linking of FtsZ protofilaments. Its function overlaps with FtsA.</text>
</comment>
<dbReference type="Gene3D" id="3.30.110.150">
    <property type="entry name" value="SepF-like protein"/>
    <property type="match status" value="1"/>
</dbReference>
<dbReference type="InterPro" id="IPR038594">
    <property type="entry name" value="SepF-like_sf"/>
</dbReference>
<dbReference type="InterPro" id="IPR007561">
    <property type="entry name" value="Cell_div_SepF/SepF-rel"/>
</dbReference>
<keyword evidence="3 5" id="KW-0131">Cell cycle</keyword>
<feature type="region of interest" description="Disordered" evidence="6">
    <location>
        <begin position="16"/>
        <end position="85"/>
    </location>
</feature>
<dbReference type="GO" id="GO:0005737">
    <property type="term" value="C:cytoplasm"/>
    <property type="evidence" value="ECO:0007669"/>
    <property type="project" value="UniProtKB-SubCell"/>
</dbReference>
<feature type="compositionally biased region" description="Basic and acidic residues" evidence="6">
    <location>
        <begin position="16"/>
        <end position="31"/>
    </location>
</feature>
<dbReference type="EMBL" id="JACCBU010000001">
    <property type="protein sequence ID" value="NYE74877.1"/>
    <property type="molecule type" value="Genomic_DNA"/>
</dbReference>
<feature type="compositionally biased region" description="Basic and acidic residues" evidence="6">
    <location>
        <begin position="39"/>
        <end position="53"/>
    </location>
</feature>
<dbReference type="RefSeq" id="WP_179757474.1">
    <property type="nucleotide sequence ID" value="NZ_JACCBU010000001.1"/>
</dbReference>
<dbReference type="InterPro" id="IPR023052">
    <property type="entry name" value="Cell_div_SepF"/>
</dbReference>
<keyword evidence="1 5" id="KW-0132">Cell division</keyword>
<evidence type="ECO:0000256" key="3">
    <source>
        <dbReference type="ARBA" id="ARBA00023306"/>
    </source>
</evidence>
<gene>
    <name evidence="5" type="primary">sepF</name>
    <name evidence="7" type="ORF">BKA15_006206</name>
</gene>
<feature type="compositionally biased region" description="Pro residues" evidence="6">
    <location>
        <begin position="68"/>
        <end position="78"/>
    </location>
</feature>
<dbReference type="AlphaFoldDB" id="A0A7Y9IDI4"/>
<comment type="similarity">
    <text evidence="5">Belongs to the SepF family.</text>
</comment>
<sequence length="174" mass="18942">MADRLKRAAAWLGLVTDDRYSEYDEPGHDEPTTGVPTPADREDSKVTHLETKRPVAASTGAAAATQPSPTPKPTPAPTPRSSDISRIITVHPRTYNEARTIGEHFRDGVPVIMNLTEMEDTDAKRLVDFSAGLIFGLRGSIDRVTSKVFLLSPPNVNVTAEDKERIAGGFFNQS</sequence>